<evidence type="ECO:0000256" key="1">
    <source>
        <dbReference type="SAM" id="MobiDB-lite"/>
    </source>
</evidence>
<dbReference type="PANTHER" id="PTHR35745">
    <property type="entry name" value="BNACNNG14650D PROTEIN"/>
    <property type="match status" value="1"/>
</dbReference>
<dbReference type="PANTHER" id="PTHR35745:SF1">
    <property type="entry name" value="OS04G0513000 PROTEIN"/>
    <property type="match status" value="1"/>
</dbReference>
<name>A0AAV8UA01_9ROSI</name>
<organism evidence="2 3">
    <name type="scientific">Erythroxylum novogranatense</name>
    <dbReference type="NCBI Taxonomy" id="1862640"/>
    <lineage>
        <taxon>Eukaryota</taxon>
        <taxon>Viridiplantae</taxon>
        <taxon>Streptophyta</taxon>
        <taxon>Embryophyta</taxon>
        <taxon>Tracheophyta</taxon>
        <taxon>Spermatophyta</taxon>
        <taxon>Magnoliopsida</taxon>
        <taxon>eudicotyledons</taxon>
        <taxon>Gunneridae</taxon>
        <taxon>Pentapetalae</taxon>
        <taxon>rosids</taxon>
        <taxon>fabids</taxon>
        <taxon>Malpighiales</taxon>
        <taxon>Erythroxylaceae</taxon>
        <taxon>Erythroxylum</taxon>
    </lineage>
</organism>
<protein>
    <submittedName>
        <fullName evidence="2">Uncharacterized protein</fullName>
    </submittedName>
</protein>
<reference evidence="2 3" key="1">
    <citation type="submission" date="2021-09" db="EMBL/GenBank/DDBJ databases">
        <title>Genomic insights and catalytic innovation underlie evolution of tropane alkaloids biosynthesis.</title>
        <authorList>
            <person name="Wang Y.-J."/>
            <person name="Tian T."/>
            <person name="Huang J.-P."/>
            <person name="Huang S.-X."/>
        </authorList>
    </citation>
    <scope>NUCLEOTIDE SEQUENCE [LARGE SCALE GENOMIC DNA]</scope>
    <source>
        <strain evidence="2">KIB-2018</strain>
        <tissue evidence="2">Leaf</tissue>
    </source>
</reference>
<dbReference type="GO" id="GO:0010027">
    <property type="term" value="P:thylakoid membrane organization"/>
    <property type="evidence" value="ECO:0007669"/>
    <property type="project" value="InterPro"/>
</dbReference>
<dbReference type="Proteomes" id="UP001159364">
    <property type="component" value="Linkage Group LG08"/>
</dbReference>
<sequence length="189" mass="19662">MSGISVSPSSAIYSLHSKIPTPTNTSRYTFPRVSPKPGVSLLLDNMLGIKLGLGVGSPRKDYVRTIARGSTDDSSSGDSNDGNILDAFFLGKALAEALNERMESSVGELLSTVSKLQSGQQKQIQEFQADVLARAKKAKQNAAQDTTGAQELISTTADSTNADSSSSTGTTTSASTSGDETTTSTTETS</sequence>
<proteinExistence type="predicted"/>
<accession>A0AAV8UA01</accession>
<comment type="caution">
    <text evidence="2">The sequence shown here is derived from an EMBL/GenBank/DDBJ whole genome shotgun (WGS) entry which is preliminary data.</text>
</comment>
<dbReference type="AlphaFoldDB" id="A0AAV8UA01"/>
<feature type="region of interest" description="Disordered" evidence="1">
    <location>
        <begin position="140"/>
        <end position="189"/>
    </location>
</feature>
<dbReference type="InterPro" id="IPR040003">
    <property type="entry name" value="PG18-like"/>
</dbReference>
<gene>
    <name evidence="2" type="ORF">K2173_012841</name>
</gene>
<feature type="compositionally biased region" description="Low complexity" evidence="1">
    <location>
        <begin position="154"/>
        <end position="189"/>
    </location>
</feature>
<dbReference type="EMBL" id="JAIWQS010000008">
    <property type="protein sequence ID" value="KAJ8899253.1"/>
    <property type="molecule type" value="Genomic_DNA"/>
</dbReference>
<keyword evidence="3" id="KW-1185">Reference proteome</keyword>
<dbReference type="Pfam" id="PF20711">
    <property type="entry name" value="DUF6825"/>
    <property type="match status" value="1"/>
</dbReference>
<evidence type="ECO:0000313" key="2">
    <source>
        <dbReference type="EMBL" id="KAJ8899253.1"/>
    </source>
</evidence>
<dbReference type="GO" id="GO:0009535">
    <property type="term" value="C:chloroplast thylakoid membrane"/>
    <property type="evidence" value="ECO:0007669"/>
    <property type="project" value="TreeGrafter"/>
</dbReference>
<evidence type="ECO:0000313" key="3">
    <source>
        <dbReference type="Proteomes" id="UP001159364"/>
    </source>
</evidence>